<keyword evidence="1" id="KW-1133">Transmembrane helix</keyword>
<dbReference type="Proteomes" id="UP000250266">
    <property type="component" value="Unassembled WGS sequence"/>
</dbReference>
<dbReference type="EMBL" id="KV745148">
    <property type="protein sequence ID" value="OCK77173.1"/>
    <property type="molecule type" value="Genomic_DNA"/>
</dbReference>
<organism evidence="2 3">
    <name type="scientific">Lepidopterella palustris CBS 459.81</name>
    <dbReference type="NCBI Taxonomy" id="1314670"/>
    <lineage>
        <taxon>Eukaryota</taxon>
        <taxon>Fungi</taxon>
        <taxon>Dikarya</taxon>
        <taxon>Ascomycota</taxon>
        <taxon>Pezizomycotina</taxon>
        <taxon>Dothideomycetes</taxon>
        <taxon>Pleosporomycetidae</taxon>
        <taxon>Mytilinidiales</taxon>
        <taxon>Argynnaceae</taxon>
        <taxon>Lepidopterella</taxon>
    </lineage>
</organism>
<evidence type="ECO:0000313" key="3">
    <source>
        <dbReference type="Proteomes" id="UP000250266"/>
    </source>
</evidence>
<keyword evidence="1" id="KW-0472">Membrane</keyword>
<keyword evidence="3" id="KW-1185">Reference proteome</keyword>
<proteinExistence type="predicted"/>
<dbReference type="AlphaFoldDB" id="A0A8E2E4Q8"/>
<feature type="transmembrane region" description="Helical" evidence="1">
    <location>
        <begin position="12"/>
        <end position="31"/>
    </location>
</feature>
<evidence type="ECO:0000313" key="2">
    <source>
        <dbReference type="EMBL" id="OCK77173.1"/>
    </source>
</evidence>
<evidence type="ECO:0000256" key="1">
    <source>
        <dbReference type="SAM" id="Phobius"/>
    </source>
</evidence>
<reference evidence="2 3" key="1">
    <citation type="journal article" date="2016" name="Nat. Commun.">
        <title>Ectomycorrhizal ecology is imprinted in the genome of the dominant symbiotic fungus Cenococcum geophilum.</title>
        <authorList>
            <consortium name="DOE Joint Genome Institute"/>
            <person name="Peter M."/>
            <person name="Kohler A."/>
            <person name="Ohm R.A."/>
            <person name="Kuo A."/>
            <person name="Krutzmann J."/>
            <person name="Morin E."/>
            <person name="Arend M."/>
            <person name="Barry K.W."/>
            <person name="Binder M."/>
            <person name="Choi C."/>
            <person name="Clum A."/>
            <person name="Copeland A."/>
            <person name="Grisel N."/>
            <person name="Haridas S."/>
            <person name="Kipfer T."/>
            <person name="LaButti K."/>
            <person name="Lindquist E."/>
            <person name="Lipzen A."/>
            <person name="Maire R."/>
            <person name="Meier B."/>
            <person name="Mihaltcheva S."/>
            <person name="Molinier V."/>
            <person name="Murat C."/>
            <person name="Poggeler S."/>
            <person name="Quandt C.A."/>
            <person name="Sperisen C."/>
            <person name="Tritt A."/>
            <person name="Tisserant E."/>
            <person name="Crous P.W."/>
            <person name="Henrissat B."/>
            <person name="Nehls U."/>
            <person name="Egli S."/>
            <person name="Spatafora J.W."/>
            <person name="Grigoriev I.V."/>
            <person name="Martin F.M."/>
        </authorList>
    </citation>
    <scope>NUCLEOTIDE SEQUENCE [LARGE SCALE GENOMIC DNA]</scope>
    <source>
        <strain evidence="2 3">CBS 459.81</strain>
    </source>
</reference>
<accession>A0A8E2E4Q8</accession>
<name>A0A8E2E4Q8_9PEZI</name>
<protein>
    <submittedName>
        <fullName evidence="2">Uncharacterized protein</fullName>
    </submittedName>
</protein>
<gene>
    <name evidence="2" type="ORF">K432DRAFT_264543</name>
</gene>
<feature type="non-terminal residue" evidence="2">
    <location>
        <position position="1"/>
    </location>
</feature>
<sequence length="80" mass="9215">SHLVFDAIYHVYLYPISGFPGSSLAALTFWYEFNDDVFRKGGISGRLKNAHKIWLRLTGPIIRTNPFEVYVNNLTFYGEV</sequence>
<keyword evidence="1" id="KW-0812">Transmembrane</keyword>
<feature type="non-terminal residue" evidence="2">
    <location>
        <position position="80"/>
    </location>
</feature>